<evidence type="ECO:0000256" key="3">
    <source>
        <dbReference type="SAM" id="MobiDB-lite"/>
    </source>
</evidence>
<dbReference type="PANTHER" id="PTHR23225:SF2">
    <property type="entry name" value="AT09679P-RELATED"/>
    <property type="match status" value="1"/>
</dbReference>
<keyword evidence="7" id="KW-1185">Reference proteome</keyword>
<keyword evidence="1" id="KW-0863">Zinc-finger</keyword>
<dbReference type="Gene3D" id="3.40.1800.20">
    <property type="match status" value="1"/>
</dbReference>
<reference evidence="7" key="1">
    <citation type="journal article" date="2015" name="Proc. Natl. Acad. Sci. U.S.A.">
        <title>Genome sequence of the Asian Tiger mosquito, Aedes albopictus, reveals insights into its biology, genetics, and evolution.</title>
        <authorList>
            <person name="Chen X.G."/>
            <person name="Jiang X."/>
            <person name="Gu J."/>
            <person name="Xu M."/>
            <person name="Wu Y."/>
            <person name="Deng Y."/>
            <person name="Zhang C."/>
            <person name="Bonizzoni M."/>
            <person name="Dermauw W."/>
            <person name="Vontas J."/>
            <person name="Armbruster P."/>
            <person name="Huang X."/>
            <person name="Yang Y."/>
            <person name="Zhang H."/>
            <person name="He W."/>
            <person name="Peng H."/>
            <person name="Liu Y."/>
            <person name="Wu K."/>
            <person name="Chen J."/>
            <person name="Lirakis M."/>
            <person name="Topalis P."/>
            <person name="Van Leeuwen T."/>
            <person name="Hall A.B."/>
            <person name="Jiang X."/>
            <person name="Thorpe C."/>
            <person name="Mueller R.L."/>
            <person name="Sun C."/>
            <person name="Waterhouse R.M."/>
            <person name="Yan G."/>
            <person name="Tu Z.J."/>
            <person name="Fang X."/>
            <person name="James A.A."/>
        </authorList>
    </citation>
    <scope>NUCLEOTIDE SEQUENCE [LARGE SCALE GENOMIC DNA]</scope>
    <source>
        <strain evidence="7">Foshan</strain>
    </source>
</reference>
<dbReference type="InterPro" id="IPR036280">
    <property type="entry name" value="Multihaem_cyt_sf"/>
</dbReference>
<evidence type="ECO:0000313" key="6">
    <source>
        <dbReference type="EnsemblMetazoa" id="AALFPA23_007480.P9939"/>
    </source>
</evidence>
<dbReference type="RefSeq" id="XP_019557852.3">
    <property type="nucleotide sequence ID" value="XM_019702307.3"/>
</dbReference>
<dbReference type="Pfam" id="PF07776">
    <property type="entry name" value="zf-AD"/>
    <property type="match status" value="1"/>
</dbReference>
<dbReference type="EnsemblMetazoa" id="AALFPA23_007480.R9939">
    <property type="protein sequence ID" value="AALFPA23_007480.P9939"/>
    <property type="gene ID" value="AALFPA23_007480"/>
</dbReference>
<reference evidence="6" key="2">
    <citation type="submission" date="2025-05" db="UniProtKB">
        <authorList>
            <consortium name="EnsemblMetazoa"/>
        </authorList>
    </citation>
    <scope>IDENTIFICATION</scope>
    <source>
        <strain evidence="6">Foshan</strain>
    </source>
</reference>
<dbReference type="InterPro" id="IPR036236">
    <property type="entry name" value="Znf_C2H2_sf"/>
</dbReference>
<dbReference type="SMART" id="SM00868">
    <property type="entry name" value="zf-AD"/>
    <property type="match status" value="1"/>
</dbReference>
<feature type="domain" description="C2H2-type" evidence="4">
    <location>
        <begin position="477"/>
        <end position="505"/>
    </location>
</feature>
<dbReference type="InterPro" id="IPR012934">
    <property type="entry name" value="Znf_AD"/>
</dbReference>
<keyword evidence="2" id="KW-0479">Metal-binding</keyword>
<feature type="compositionally biased region" description="Basic residues" evidence="3">
    <location>
        <begin position="164"/>
        <end position="175"/>
    </location>
</feature>
<dbReference type="InterPro" id="IPR039970">
    <property type="entry name" value="TF_Grauzone"/>
</dbReference>
<evidence type="ECO:0000259" key="5">
    <source>
        <dbReference type="PROSITE" id="PS51915"/>
    </source>
</evidence>
<dbReference type="InterPro" id="IPR013087">
    <property type="entry name" value="Znf_C2H2_type"/>
</dbReference>
<accession>A0ABM1YAZ6</accession>
<dbReference type="Gene3D" id="3.30.160.60">
    <property type="entry name" value="Classic Zinc Finger"/>
    <property type="match status" value="5"/>
</dbReference>
<feature type="domain" description="C2H2-type" evidence="4">
    <location>
        <begin position="360"/>
        <end position="387"/>
    </location>
</feature>
<sequence length="519" mass="60117">MNDTAEVSGGSSSPESAPKQSKEENLSGECRLCLDPFGVNVVSIADPQLKERMDKVFPFSIQPVDKFPIGVCQTCFSVITEFHSYTEKVQLNQHQLSARMAGQSEKMVDTIKEEASLEPSVEMTESQVPMVFKDEPQQPSDPSDDPDDVKEDVDVYVEEYSPPKKRQYRKRKKVKAKDSNDESDSDDGESKPAKTKKYNVKPKEERKKDEKLVSEFYRMACDLCGAVLADVTSLYSHFRKEHQEKGYVVCCDKKIFKRCFMLEHMKFHTNPSAYRCEICNKNYKNKVYLSLHQIKLHGKEEDRPFKCDRCKQSFAKKYQLQAHMVSHEKVQCPICSRMMGNKMALATHITNQHSNKDRKLICDTCGKEFLNKTCFERHVKEHQGIEVHPMLECHICHKWLKGERCLQKHQRYSHFETDQVHTCDICHQNYPNSRALWSHKKVVHVEEKFECEFCGKRFKRAVNLKEHRTIHTGERLYSCEYCGASMNSNANLYTHVKKSHPVEYAEKRQQAAAMNGPKA</sequence>
<feature type="region of interest" description="Disordered" evidence="3">
    <location>
        <begin position="130"/>
        <end position="149"/>
    </location>
</feature>
<organism evidence="6 7">
    <name type="scientific">Aedes albopictus</name>
    <name type="common">Asian tiger mosquito</name>
    <name type="synonym">Stegomyia albopicta</name>
    <dbReference type="NCBI Taxonomy" id="7160"/>
    <lineage>
        <taxon>Eukaryota</taxon>
        <taxon>Metazoa</taxon>
        <taxon>Ecdysozoa</taxon>
        <taxon>Arthropoda</taxon>
        <taxon>Hexapoda</taxon>
        <taxon>Insecta</taxon>
        <taxon>Pterygota</taxon>
        <taxon>Neoptera</taxon>
        <taxon>Endopterygota</taxon>
        <taxon>Diptera</taxon>
        <taxon>Nematocera</taxon>
        <taxon>Culicoidea</taxon>
        <taxon>Culicidae</taxon>
        <taxon>Culicinae</taxon>
        <taxon>Aedini</taxon>
        <taxon>Aedes</taxon>
        <taxon>Stegomyia</taxon>
    </lineage>
</organism>
<feature type="domain" description="C2H2-type" evidence="4">
    <location>
        <begin position="421"/>
        <end position="449"/>
    </location>
</feature>
<feature type="binding site" evidence="2">
    <location>
        <position position="30"/>
    </location>
    <ligand>
        <name>Zn(2+)</name>
        <dbReference type="ChEBI" id="CHEBI:29105"/>
    </ligand>
</feature>
<feature type="binding site" evidence="2">
    <location>
        <position position="72"/>
    </location>
    <ligand>
        <name>Zn(2+)</name>
        <dbReference type="ChEBI" id="CHEBI:29105"/>
    </ligand>
</feature>
<name>A0ABM1YAZ6_AEDAL</name>
<evidence type="ECO:0000313" key="7">
    <source>
        <dbReference type="Proteomes" id="UP000069940"/>
    </source>
</evidence>
<dbReference type="SUPFAM" id="SSF57716">
    <property type="entry name" value="Glucocorticoid receptor-like (DNA-binding domain)"/>
    <property type="match status" value="1"/>
</dbReference>
<feature type="domain" description="C2H2-type" evidence="4">
    <location>
        <begin position="274"/>
        <end position="302"/>
    </location>
</feature>
<evidence type="ECO:0000256" key="2">
    <source>
        <dbReference type="PROSITE-ProRule" id="PRU01263"/>
    </source>
</evidence>
<dbReference type="Pfam" id="PF00096">
    <property type="entry name" value="zf-C2H2"/>
    <property type="match status" value="3"/>
</dbReference>
<dbReference type="SUPFAM" id="SSF57667">
    <property type="entry name" value="beta-beta-alpha zinc fingers"/>
    <property type="match status" value="3"/>
</dbReference>
<dbReference type="PANTHER" id="PTHR23225">
    <property type="entry name" value="ZINC FINGER PROTEIN"/>
    <property type="match status" value="1"/>
</dbReference>
<evidence type="ECO:0008006" key="8">
    <source>
        <dbReference type="Google" id="ProtNLM"/>
    </source>
</evidence>
<feature type="domain" description="C2H2-type" evidence="4">
    <location>
        <begin position="305"/>
        <end position="327"/>
    </location>
</feature>
<keyword evidence="2" id="KW-0862">Zinc</keyword>
<feature type="domain" description="ZAD" evidence="5">
    <location>
        <begin position="28"/>
        <end position="99"/>
    </location>
</feature>
<dbReference type="GeneID" id="109426767"/>
<feature type="region of interest" description="Disordered" evidence="3">
    <location>
        <begin position="164"/>
        <end position="204"/>
    </location>
</feature>
<feature type="binding site" evidence="2">
    <location>
        <position position="33"/>
    </location>
    <ligand>
        <name>Zn(2+)</name>
        <dbReference type="ChEBI" id="CHEBI:29105"/>
    </ligand>
</feature>
<dbReference type="Proteomes" id="UP000069940">
    <property type="component" value="Unassembled WGS sequence"/>
</dbReference>
<feature type="compositionally biased region" description="Polar residues" evidence="3">
    <location>
        <begin position="1"/>
        <end position="19"/>
    </location>
</feature>
<feature type="region of interest" description="Disordered" evidence="3">
    <location>
        <begin position="1"/>
        <end position="25"/>
    </location>
</feature>
<evidence type="ECO:0000256" key="1">
    <source>
        <dbReference type="PROSITE-ProRule" id="PRU00042"/>
    </source>
</evidence>
<dbReference type="SMART" id="SM00355">
    <property type="entry name" value="ZnF_C2H2"/>
    <property type="match status" value="9"/>
</dbReference>
<feature type="binding site" evidence="2">
    <location>
        <position position="75"/>
    </location>
    <ligand>
        <name>Zn(2+)</name>
        <dbReference type="ChEBI" id="CHEBI:29105"/>
    </ligand>
</feature>
<protein>
    <recommendedName>
        <fullName evidence="8">Transcription factor grauzone</fullName>
    </recommendedName>
</protein>
<evidence type="ECO:0000259" key="4">
    <source>
        <dbReference type="PROSITE" id="PS50157"/>
    </source>
</evidence>
<dbReference type="PROSITE" id="PS00028">
    <property type="entry name" value="ZINC_FINGER_C2H2_1"/>
    <property type="match status" value="8"/>
</dbReference>
<dbReference type="PROSITE" id="PS51915">
    <property type="entry name" value="ZAD"/>
    <property type="match status" value="1"/>
</dbReference>
<feature type="domain" description="C2H2-type" evidence="4">
    <location>
        <begin position="449"/>
        <end position="476"/>
    </location>
</feature>
<dbReference type="PROSITE" id="PS50157">
    <property type="entry name" value="ZINC_FINGER_C2H2_2"/>
    <property type="match status" value="6"/>
</dbReference>
<dbReference type="SUPFAM" id="SSF48695">
    <property type="entry name" value="Multiheme cytochromes"/>
    <property type="match status" value="1"/>
</dbReference>
<proteinExistence type="predicted"/>